<name>A0A9W4TKX8_9FLAO</name>
<sequence>MKQKIINAVDELKNLSGNQEKTIKFEHHASLQKKTVKGEVTLSKEGTINLLLTEIEGYNPNYINKVANSFFKYAILSEPTTGSILWTKSDNITHVIGQIYTLNNGSYYYGVGENPYIDCNGSTLFENVQGEYQGEKPGSCKPGSGRKYKLFKIV</sequence>
<reference evidence="1" key="1">
    <citation type="submission" date="2022-09" db="EMBL/GenBank/DDBJ databases">
        <authorList>
            <person name="Duchaud E."/>
        </authorList>
    </citation>
    <scope>NUCLEOTIDE SEQUENCE</scope>
    <source>
        <strain evidence="1">TRV642</strain>
    </source>
</reference>
<organism evidence="1 2">
    <name type="scientific">Flavobacterium collinsii</name>
    <dbReference type="NCBI Taxonomy" id="1114861"/>
    <lineage>
        <taxon>Bacteria</taxon>
        <taxon>Pseudomonadati</taxon>
        <taxon>Bacteroidota</taxon>
        <taxon>Flavobacteriia</taxon>
        <taxon>Flavobacteriales</taxon>
        <taxon>Flavobacteriaceae</taxon>
        <taxon>Flavobacterium</taxon>
    </lineage>
</organism>
<dbReference type="RefSeq" id="WP_263361276.1">
    <property type="nucleotide sequence ID" value="NZ_OX336425.1"/>
</dbReference>
<evidence type="ECO:0000313" key="2">
    <source>
        <dbReference type="Proteomes" id="UP001152749"/>
    </source>
</evidence>
<dbReference type="KEGG" id="fcs:TRV642_3979"/>
<dbReference type="AlphaFoldDB" id="A0A9W4TKX8"/>
<evidence type="ECO:0000313" key="1">
    <source>
        <dbReference type="EMBL" id="CAI2768701.1"/>
    </source>
</evidence>
<protein>
    <submittedName>
        <fullName evidence="1">Uncharacterized protein</fullName>
    </submittedName>
</protein>
<gene>
    <name evidence="1" type="ORF">TRV642_3979</name>
</gene>
<proteinExistence type="predicted"/>
<accession>A0A9W4TKX8</accession>
<dbReference type="Proteomes" id="UP001152749">
    <property type="component" value="Chromosome"/>
</dbReference>
<dbReference type="EMBL" id="OX336425">
    <property type="protein sequence ID" value="CAI2768701.1"/>
    <property type="molecule type" value="Genomic_DNA"/>
</dbReference>